<evidence type="ECO:0000313" key="3">
    <source>
        <dbReference type="Proteomes" id="UP000003793"/>
    </source>
</evidence>
<dbReference type="EMBL" id="ABVR01000031">
    <property type="protein sequence ID" value="EEG91428.1"/>
    <property type="molecule type" value="Genomic_DNA"/>
</dbReference>
<dbReference type="Proteomes" id="UP000003793">
    <property type="component" value="Unassembled WGS sequence"/>
</dbReference>
<reference evidence="2 3" key="1">
    <citation type="submission" date="2009-02" db="EMBL/GenBank/DDBJ databases">
        <authorList>
            <person name="Fulton L."/>
            <person name="Clifton S."/>
            <person name="Fulton B."/>
            <person name="Xu J."/>
            <person name="Minx P."/>
            <person name="Pepin K.H."/>
            <person name="Johnson M."/>
            <person name="Bhonagiri V."/>
            <person name="Nash W.E."/>
            <person name="Mardis E.R."/>
            <person name="Wilson R.K."/>
        </authorList>
    </citation>
    <scope>NUCLEOTIDE SEQUENCE [LARGE SCALE GENOMIC DNA]</scope>
    <source>
        <strain evidence="2 3">ATCC 27758</strain>
    </source>
</reference>
<evidence type="ECO:0000256" key="1">
    <source>
        <dbReference type="SAM" id="Phobius"/>
    </source>
</evidence>
<comment type="caution">
    <text evidence="2">The sequence shown here is derived from an EMBL/GenBank/DDBJ whole genome shotgun (WGS) entry which is preliminary data.</text>
</comment>
<dbReference type="HOGENOM" id="CLU_2896389_0_0_9"/>
<keyword evidence="1" id="KW-0812">Transmembrane</keyword>
<organism evidence="2 3">
    <name type="scientific">Coprococcus comes ATCC 27758</name>
    <dbReference type="NCBI Taxonomy" id="470146"/>
    <lineage>
        <taxon>Bacteria</taxon>
        <taxon>Bacillati</taxon>
        <taxon>Bacillota</taxon>
        <taxon>Clostridia</taxon>
        <taxon>Lachnospirales</taxon>
        <taxon>Lachnospiraceae</taxon>
        <taxon>Coprococcus</taxon>
    </lineage>
</organism>
<name>C0B5D0_9FIRM</name>
<keyword evidence="1" id="KW-0472">Membrane</keyword>
<feature type="transmembrane region" description="Helical" evidence="1">
    <location>
        <begin position="34"/>
        <end position="54"/>
    </location>
</feature>
<gene>
    <name evidence="2" type="ORF">COPCOM_00352</name>
</gene>
<protein>
    <submittedName>
        <fullName evidence="2">Uncharacterized protein</fullName>
    </submittedName>
</protein>
<sequence>MDNSAISHCPCLVCRSLEERSLNMEYPNTYSSALPFYVPIHLCCFLRITIYHWITIIRQSQL</sequence>
<accession>C0B5D0</accession>
<keyword evidence="1" id="KW-1133">Transmembrane helix</keyword>
<proteinExistence type="predicted"/>
<dbReference type="AlphaFoldDB" id="C0B5D0"/>
<evidence type="ECO:0000313" key="2">
    <source>
        <dbReference type="EMBL" id="EEG91428.1"/>
    </source>
</evidence>
<reference evidence="2 3" key="2">
    <citation type="submission" date="2009-03" db="EMBL/GenBank/DDBJ databases">
        <title>Draft genome sequence of Coprococcus comes (ATCC 27758).</title>
        <authorList>
            <person name="Sudarsanam P."/>
            <person name="Ley R."/>
            <person name="Guruge J."/>
            <person name="Turnbaugh P.J."/>
            <person name="Mahowald M."/>
            <person name="Liep D."/>
            <person name="Gordon J."/>
        </authorList>
    </citation>
    <scope>NUCLEOTIDE SEQUENCE [LARGE SCALE GENOMIC DNA]</scope>
    <source>
        <strain evidence="2 3">ATCC 27758</strain>
    </source>
</reference>